<accession>A0A9X6NEW6</accession>
<protein>
    <submittedName>
        <fullName evidence="1">Uncharacterized protein</fullName>
    </submittedName>
</protein>
<dbReference type="EMBL" id="MTYJ01000292">
    <property type="protein sequence ID" value="OWA52917.1"/>
    <property type="molecule type" value="Genomic_DNA"/>
</dbReference>
<reference evidence="2" key="1">
    <citation type="submission" date="2017-01" db="EMBL/GenBank/DDBJ databases">
        <title>Comparative genomics of anhydrobiosis in the tardigrade Hypsibius dujardini.</title>
        <authorList>
            <person name="Yoshida Y."/>
            <person name="Koutsovoulos G."/>
            <person name="Laetsch D."/>
            <person name="Stevens L."/>
            <person name="Kumar S."/>
            <person name="Horikawa D."/>
            <person name="Ishino K."/>
            <person name="Komine S."/>
            <person name="Tomita M."/>
            <person name="Blaxter M."/>
            <person name="Arakawa K."/>
        </authorList>
    </citation>
    <scope>NUCLEOTIDE SEQUENCE [LARGE SCALE GENOMIC DNA]</scope>
    <source>
        <strain evidence="2">Z151</strain>
    </source>
</reference>
<gene>
    <name evidence="1" type="ORF">BV898_17359</name>
</gene>
<evidence type="ECO:0000313" key="2">
    <source>
        <dbReference type="Proteomes" id="UP000192578"/>
    </source>
</evidence>
<proteinExistence type="predicted"/>
<comment type="caution">
    <text evidence="1">The sequence shown here is derived from an EMBL/GenBank/DDBJ whole genome shotgun (WGS) entry which is preliminary data.</text>
</comment>
<organism evidence="1 2">
    <name type="scientific">Hypsibius exemplaris</name>
    <name type="common">Freshwater tardigrade</name>
    <dbReference type="NCBI Taxonomy" id="2072580"/>
    <lineage>
        <taxon>Eukaryota</taxon>
        <taxon>Metazoa</taxon>
        <taxon>Ecdysozoa</taxon>
        <taxon>Tardigrada</taxon>
        <taxon>Eutardigrada</taxon>
        <taxon>Parachela</taxon>
        <taxon>Hypsibioidea</taxon>
        <taxon>Hypsibiidae</taxon>
        <taxon>Hypsibius</taxon>
    </lineage>
</organism>
<dbReference type="AlphaFoldDB" id="A0A9X6NEW6"/>
<evidence type="ECO:0000313" key="1">
    <source>
        <dbReference type="EMBL" id="OWA52917.1"/>
    </source>
</evidence>
<name>A0A9X6NEW6_HYPEX</name>
<sequence length="143" mass="15894">MVAIPPVVILKSHRKVIEKLEKSFPSSDEKKDLKTALFMFYVCQALTPVNRVRFVDYAEKAFHSMGVKLKNILECGDTGDVKIFGSGSLYSIHTDGVLAVTAMASVDNGSGCRFLTALELLKRVTDDSNKQMVKAQFFDNKEN</sequence>
<keyword evidence="2" id="KW-1185">Reference proteome</keyword>
<dbReference type="Proteomes" id="UP000192578">
    <property type="component" value="Unassembled WGS sequence"/>
</dbReference>